<protein>
    <submittedName>
        <fullName evidence="1">Uncharacterized protein</fullName>
    </submittedName>
</protein>
<keyword evidence="2" id="KW-1185">Reference proteome</keyword>
<dbReference type="AlphaFoldDB" id="A0A4Y7QHK1"/>
<evidence type="ECO:0000313" key="1">
    <source>
        <dbReference type="EMBL" id="TDL27127.1"/>
    </source>
</evidence>
<evidence type="ECO:0000313" key="2">
    <source>
        <dbReference type="Proteomes" id="UP000294933"/>
    </source>
</evidence>
<dbReference type="InterPro" id="IPR016159">
    <property type="entry name" value="Cullin_repeat-like_dom_sf"/>
</dbReference>
<organism evidence="1 2">
    <name type="scientific">Rickenella mellea</name>
    <dbReference type="NCBI Taxonomy" id="50990"/>
    <lineage>
        <taxon>Eukaryota</taxon>
        <taxon>Fungi</taxon>
        <taxon>Dikarya</taxon>
        <taxon>Basidiomycota</taxon>
        <taxon>Agaricomycotina</taxon>
        <taxon>Agaricomycetes</taxon>
        <taxon>Hymenochaetales</taxon>
        <taxon>Rickenellaceae</taxon>
        <taxon>Rickenella</taxon>
    </lineage>
</organism>
<dbReference type="Proteomes" id="UP000294933">
    <property type="component" value="Unassembled WGS sequence"/>
</dbReference>
<sequence length="401" mass="43545">MISILTNFDSRLSKLEQSIRPLHSSTQLLTRRAGNIESTLQRIDEVASRQDGIAAEEALILRGPQPNQLDAYTDALERLNTSIAFKASDFDSRDTARLVETGAKKLTQSYTKLVAEGSSGVPPGGPDFQPSPIPPALLNTLRPLVSFLRTLPLPATHPSHAAAPEGLHGYEGVAESEVFGNGGRRVVDRAETVDGVSGGLEFGLWVDNLLTVAEYDLLSELAPLLGSSIPPTTFATLITPLGTLFSSTLSSLSALIKRSLHRPAFLALSTSNTPSTLQSRWDDTMLRRAGRRENELKEGLHGLRGVCLRSFPEFLADIKLAAAPKAGGEIGVGLSLLADWYASVFQHTVRDTEKTEFFTNWRARLQAIKRFTATIPHVEHPVTPDAGIMAQEALRNFTAVY</sequence>
<dbReference type="SUPFAM" id="SSF74788">
    <property type="entry name" value="Cullin repeat-like"/>
    <property type="match status" value="1"/>
</dbReference>
<reference evidence="1 2" key="1">
    <citation type="submission" date="2018-06" db="EMBL/GenBank/DDBJ databases">
        <title>A transcriptomic atlas of mushroom development highlights an independent origin of complex multicellularity.</title>
        <authorList>
            <consortium name="DOE Joint Genome Institute"/>
            <person name="Krizsan K."/>
            <person name="Almasi E."/>
            <person name="Merenyi Z."/>
            <person name="Sahu N."/>
            <person name="Viragh M."/>
            <person name="Koszo T."/>
            <person name="Mondo S."/>
            <person name="Kiss B."/>
            <person name="Balint B."/>
            <person name="Kues U."/>
            <person name="Barry K."/>
            <person name="Hegedus J.C."/>
            <person name="Henrissat B."/>
            <person name="Johnson J."/>
            <person name="Lipzen A."/>
            <person name="Ohm R."/>
            <person name="Nagy I."/>
            <person name="Pangilinan J."/>
            <person name="Yan J."/>
            <person name="Xiong Y."/>
            <person name="Grigoriev I.V."/>
            <person name="Hibbett D.S."/>
            <person name="Nagy L.G."/>
        </authorList>
    </citation>
    <scope>NUCLEOTIDE SEQUENCE [LARGE SCALE GENOMIC DNA]</scope>
    <source>
        <strain evidence="1 2">SZMC22713</strain>
    </source>
</reference>
<proteinExistence type="predicted"/>
<dbReference type="VEuPathDB" id="FungiDB:BD410DRAFT_895020"/>
<dbReference type="Gene3D" id="1.20.1280.170">
    <property type="entry name" value="Exocyst complex component Exo70"/>
    <property type="match status" value="1"/>
</dbReference>
<gene>
    <name evidence="1" type="ORF">BD410DRAFT_895020</name>
</gene>
<dbReference type="EMBL" id="ML170160">
    <property type="protein sequence ID" value="TDL27127.1"/>
    <property type="molecule type" value="Genomic_DNA"/>
</dbReference>
<accession>A0A4Y7QHK1</accession>
<name>A0A4Y7QHK1_9AGAM</name>
<dbReference type="OrthoDB" id="1922221at2759"/>
<dbReference type="STRING" id="50990.A0A4Y7QHK1"/>